<organism evidence="1 2">
    <name type="scientific">Nesidiocoris tenuis</name>
    <dbReference type="NCBI Taxonomy" id="355587"/>
    <lineage>
        <taxon>Eukaryota</taxon>
        <taxon>Metazoa</taxon>
        <taxon>Ecdysozoa</taxon>
        <taxon>Arthropoda</taxon>
        <taxon>Hexapoda</taxon>
        <taxon>Insecta</taxon>
        <taxon>Pterygota</taxon>
        <taxon>Neoptera</taxon>
        <taxon>Paraneoptera</taxon>
        <taxon>Hemiptera</taxon>
        <taxon>Heteroptera</taxon>
        <taxon>Panheteroptera</taxon>
        <taxon>Cimicomorpha</taxon>
        <taxon>Miridae</taxon>
        <taxon>Dicyphina</taxon>
        <taxon>Nesidiocoris</taxon>
    </lineage>
</organism>
<keyword evidence="2" id="KW-1185">Reference proteome</keyword>
<reference evidence="1 2" key="1">
    <citation type="submission" date="2020-02" db="EMBL/GenBank/DDBJ databases">
        <authorList>
            <person name="Ferguson B K."/>
        </authorList>
    </citation>
    <scope>NUCLEOTIDE SEQUENCE [LARGE SCALE GENOMIC DNA]</scope>
</reference>
<evidence type="ECO:0008006" key="3">
    <source>
        <dbReference type="Google" id="ProtNLM"/>
    </source>
</evidence>
<evidence type="ECO:0000313" key="1">
    <source>
        <dbReference type="EMBL" id="CAB0013331.1"/>
    </source>
</evidence>
<dbReference type="InterPro" id="IPR032675">
    <property type="entry name" value="LRR_dom_sf"/>
</dbReference>
<dbReference type="Gene3D" id="3.80.10.10">
    <property type="entry name" value="Ribonuclease Inhibitor"/>
    <property type="match status" value="1"/>
</dbReference>
<dbReference type="OrthoDB" id="10022853at2759"/>
<sequence>MEVFCLIYAPLATGNFRVSPDLHQIEKDWLISFSTWATASAWRAGGARFDSCRRHSHSCLTALRGCYPIKKKEFELHFVLSFHLIAKSEWICRLSRLLTNSLFFLSYQGRLFHSNFRMKNSLPSNGSEGIRDRVTNIAAGCKYHRGEFYQKLPRISVRQIMSINQALIGGLLLAGNPLSCDCSLVWIGHWLRRWVRESLVIHTADHETGHRLLRAVREATCRDRSGRAVPLFDLHPEHLSCQASALSAAPPRSLPWPVVIFLPVVLIFRYEVQPHMKPLRFSTDVHSCAKFCDCFL</sequence>
<proteinExistence type="predicted"/>
<gene>
    <name evidence="1" type="ORF">NTEN_LOCUS17942</name>
</gene>
<accession>A0A6H5HC40</accession>
<dbReference type="AlphaFoldDB" id="A0A6H5HC40"/>
<evidence type="ECO:0000313" key="2">
    <source>
        <dbReference type="Proteomes" id="UP000479000"/>
    </source>
</evidence>
<dbReference type="Proteomes" id="UP000479000">
    <property type="component" value="Unassembled WGS sequence"/>
</dbReference>
<protein>
    <recommendedName>
        <fullName evidence="3">LRRCT domain-containing protein</fullName>
    </recommendedName>
</protein>
<name>A0A6H5HC40_9HEMI</name>
<dbReference type="EMBL" id="CADCXU010026534">
    <property type="protein sequence ID" value="CAB0013331.1"/>
    <property type="molecule type" value="Genomic_DNA"/>
</dbReference>